<comment type="caution">
    <text evidence="4">The sequence shown here is derived from an EMBL/GenBank/DDBJ whole genome shotgun (WGS) entry which is preliminary data.</text>
</comment>
<name>A0A9N9LEV1_9HELO</name>
<comment type="similarity">
    <text evidence="1">Belongs to the NmrA-type oxidoreductase family.</text>
</comment>
<evidence type="ECO:0000313" key="4">
    <source>
        <dbReference type="EMBL" id="CAG8972468.1"/>
    </source>
</evidence>
<evidence type="ECO:0000313" key="5">
    <source>
        <dbReference type="Proteomes" id="UP000701801"/>
    </source>
</evidence>
<dbReference type="OrthoDB" id="300709at2759"/>
<dbReference type="AlphaFoldDB" id="A0A9N9LEV1"/>
<evidence type="ECO:0000256" key="1">
    <source>
        <dbReference type="ARBA" id="ARBA00006328"/>
    </source>
</evidence>
<dbReference type="PANTHER" id="PTHR42748:SF7">
    <property type="entry name" value="NMRA LIKE REDOX SENSOR 1-RELATED"/>
    <property type="match status" value="1"/>
</dbReference>
<protein>
    <recommendedName>
        <fullName evidence="3">NmrA-like domain-containing protein</fullName>
    </recommendedName>
</protein>
<reference evidence="4" key="1">
    <citation type="submission" date="2021-07" db="EMBL/GenBank/DDBJ databases">
        <authorList>
            <person name="Durling M."/>
        </authorList>
    </citation>
    <scope>NUCLEOTIDE SEQUENCE</scope>
</reference>
<proteinExistence type="inferred from homology"/>
<evidence type="ECO:0000259" key="3">
    <source>
        <dbReference type="Pfam" id="PF05368"/>
    </source>
</evidence>
<dbReference type="InterPro" id="IPR008030">
    <property type="entry name" value="NmrA-like"/>
</dbReference>
<dbReference type="PANTHER" id="PTHR42748">
    <property type="entry name" value="NITROGEN METABOLITE REPRESSION PROTEIN NMRA FAMILY MEMBER"/>
    <property type="match status" value="1"/>
</dbReference>
<evidence type="ECO:0000256" key="2">
    <source>
        <dbReference type="ARBA" id="ARBA00022857"/>
    </source>
</evidence>
<dbReference type="Gene3D" id="3.40.50.720">
    <property type="entry name" value="NAD(P)-binding Rossmann-like Domain"/>
    <property type="match status" value="2"/>
</dbReference>
<dbReference type="EMBL" id="CAJVRM010000045">
    <property type="protein sequence ID" value="CAG8972468.1"/>
    <property type="molecule type" value="Genomic_DNA"/>
</dbReference>
<dbReference type="InterPro" id="IPR036291">
    <property type="entry name" value="NAD(P)-bd_dom_sf"/>
</dbReference>
<sequence>MSANSIVLVVGGTGAQGAAVVEELAKSPSYAIRILTRTATSSTATRLSNLPNVKLFEGSAHHEPDIHQALEGVDIVYCNTNGFAIGEKAEIYWGIRFFELSREHNVKQFVSAQVSFQSLYGVLFNQHMKPVDIKPGSGAPPMIYLADLGRYARWLIENPERSNGMNLKIATEHLGYKDLARTYTEITGRRAIFRDVTLDEYFDSGLFPTPDEKVGHSAEKDDETLQTYRQNFTGFWNTWKEDVVVRDMKLLDEIMPDRVKSIGDWMKLCGYTGERSSVLKDYRDATMPKPGNS</sequence>
<dbReference type="GO" id="GO:0005634">
    <property type="term" value="C:nucleus"/>
    <property type="evidence" value="ECO:0007669"/>
    <property type="project" value="TreeGrafter"/>
</dbReference>
<organism evidence="4 5">
    <name type="scientific">Hymenoscyphus albidus</name>
    <dbReference type="NCBI Taxonomy" id="595503"/>
    <lineage>
        <taxon>Eukaryota</taxon>
        <taxon>Fungi</taxon>
        <taxon>Dikarya</taxon>
        <taxon>Ascomycota</taxon>
        <taxon>Pezizomycotina</taxon>
        <taxon>Leotiomycetes</taxon>
        <taxon>Helotiales</taxon>
        <taxon>Helotiaceae</taxon>
        <taxon>Hymenoscyphus</taxon>
    </lineage>
</organism>
<feature type="domain" description="NmrA-like" evidence="3">
    <location>
        <begin position="4"/>
        <end position="114"/>
    </location>
</feature>
<accession>A0A9N9LEV1</accession>
<gene>
    <name evidence="4" type="ORF">HYALB_00001157</name>
</gene>
<dbReference type="Pfam" id="PF05368">
    <property type="entry name" value="NmrA"/>
    <property type="match status" value="1"/>
</dbReference>
<dbReference type="InterPro" id="IPR051164">
    <property type="entry name" value="NmrA-like_oxidored"/>
</dbReference>
<keyword evidence="5" id="KW-1185">Reference proteome</keyword>
<dbReference type="Proteomes" id="UP000701801">
    <property type="component" value="Unassembled WGS sequence"/>
</dbReference>
<keyword evidence="2" id="KW-0521">NADP</keyword>
<dbReference type="SUPFAM" id="SSF51735">
    <property type="entry name" value="NAD(P)-binding Rossmann-fold domains"/>
    <property type="match status" value="1"/>
</dbReference>